<gene>
    <name evidence="1" type="ORF">CMV_013207</name>
</gene>
<evidence type="ECO:0000313" key="1">
    <source>
        <dbReference type="EMBL" id="KAF3962264.1"/>
    </source>
</evidence>
<protein>
    <submittedName>
        <fullName evidence="1">Uncharacterized protein</fullName>
    </submittedName>
</protein>
<comment type="caution">
    <text evidence="1">The sequence shown here is derived from an EMBL/GenBank/DDBJ whole genome shotgun (WGS) entry which is preliminary data.</text>
</comment>
<proteinExistence type="predicted"/>
<keyword evidence="2" id="KW-1185">Reference proteome</keyword>
<dbReference type="AlphaFoldDB" id="A0A8J4VV74"/>
<dbReference type="Proteomes" id="UP000737018">
    <property type="component" value="Unassembled WGS sequence"/>
</dbReference>
<name>A0A8J4VV74_9ROSI</name>
<organism evidence="1 2">
    <name type="scientific">Castanea mollissima</name>
    <name type="common">Chinese chestnut</name>
    <dbReference type="NCBI Taxonomy" id="60419"/>
    <lineage>
        <taxon>Eukaryota</taxon>
        <taxon>Viridiplantae</taxon>
        <taxon>Streptophyta</taxon>
        <taxon>Embryophyta</taxon>
        <taxon>Tracheophyta</taxon>
        <taxon>Spermatophyta</taxon>
        <taxon>Magnoliopsida</taxon>
        <taxon>eudicotyledons</taxon>
        <taxon>Gunneridae</taxon>
        <taxon>Pentapetalae</taxon>
        <taxon>rosids</taxon>
        <taxon>fabids</taxon>
        <taxon>Fagales</taxon>
        <taxon>Fagaceae</taxon>
        <taxon>Castanea</taxon>
    </lineage>
</organism>
<dbReference type="EMBL" id="JRKL02001744">
    <property type="protein sequence ID" value="KAF3962264.1"/>
    <property type="molecule type" value="Genomic_DNA"/>
</dbReference>
<accession>A0A8J4VV74</accession>
<reference evidence="1" key="1">
    <citation type="submission" date="2020-03" db="EMBL/GenBank/DDBJ databases">
        <title>Castanea mollissima Vanexum genome sequencing.</title>
        <authorList>
            <person name="Staton M."/>
        </authorList>
    </citation>
    <scope>NUCLEOTIDE SEQUENCE</scope>
    <source>
        <tissue evidence="1">Leaf</tissue>
    </source>
</reference>
<evidence type="ECO:0000313" key="2">
    <source>
        <dbReference type="Proteomes" id="UP000737018"/>
    </source>
</evidence>
<sequence>MLNFVFESFQNVLHLCVNFNEQCEMFLGTGYGSVHSMQVSGEITNRKRIRVMKNREPGEIILLQRTETMTTQNSVRSLALYIEVYLG</sequence>